<evidence type="ECO:0000256" key="2">
    <source>
        <dbReference type="SAM" id="SignalP"/>
    </source>
</evidence>
<feature type="chain" id="PRO_5033004158" description="DUF4476 domain-containing protein" evidence="2">
    <location>
        <begin position="19"/>
        <end position="298"/>
    </location>
</feature>
<organism evidence="4 5">
    <name type="scientific">Chryseobacterium defluvii</name>
    <dbReference type="NCBI Taxonomy" id="160396"/>
    <lineage>
        <taxon>Bacteria</taxon>
        <taxon>Pseudomonadati</taxon>
        <taxon>Bacteroidota</taxon>
        <taxon>Flavobacteriia</taxon>
        <taxon>Flavobacteriales</taxon>
        <taxon>Weeksellaceae</taxon>
        <taxon>Chryseobacterium group</taxon>
        <taxon>Chryseobacterium</taxon>
    </lineage>
</organism>
<reference evidence="4 5" key="1">
    <citation type="submission" date="2020-08" db="EMBL/GenBank/DDBJ databases">
        <title>Functional genomics of gut bacteria from endangered species of beetles.</title>
        <authorList>
            <person name="Carlos-Shanley C."/>
        </authorList>
    </citation>
    <scope>NUCLEOTIDE SEQUENCE [LARGE SCALE GENOMIC DNA]</scope>
    <source>
        <strain evidence="4 5">S00151</strain>
    </source>
</reference>
<feature type="compositionally biased region" description="Basic and acidic residues" evidence="1">
    <location>
        <begin position="32"/>
        <end position="50"/>
    </location>
</feature>
<dbReference type="InterPro" id="IPR028011">
    <property type="entry name" value="DUF4476"/>
</dbReference>
<dbReference type="Proteomes" id="UP000592180">
    <property type="component" value="Unassembled WGS sequence"/>
</dbReference>
<feature type="region of interest" description="Disordered" evidence="1">
    <location>
        <begin position="32"/>
        <end position="72"/>
    </location>
</feature>
<accession>A0A840KD37</accession>
<feature type="compositionally biased region" description="Polar residues" evidence="1">
    <location>
        <begin position="51"/>
        <end position="72"/>
    </location>
</feature>
<evidence type="ECO:0000256" key="1">
    <source>
        <dbReference type="SAM" id="MobiDB-lite"/>
    </source>
</evidence>
<keyword evidence="2" id="KW-0732">Signal</keyword>
<keyword evidence="5" id="KW-1185">Reference proteome</keyword>
<proteinExistence type="predicted"/>
<dbReference type="AlphaFoldDB" id="A0A840KD37"/>
<feature type="signal peptide" evidence="2">
    <location>
        <begin position="1"/>
        <end position="18"/>
    </location>
</feature>
<gene>
    <name evidence="4" type="ORF">HNP38_000966</name>
</gene>
<dbReference type="EMBL" id="JACHLE010000001">
    <property type="protein sequence ID" value="MBB4805694.1"/>
    <property type="molecule type" value="Genomic_DNA"/>
</dbReference>
<dbReference type="Pfam" id="PF14771">
    <property type="entry name" value="DUF4476"/>
    <property type="match status" value="1"/>
</dbReference>
<dbReference type="RefSeq" id="WP_184185271.1">
    <property type="nucleotide sequence ID" value="NZ_JACHLE010000001.1"/>
</dbReference>
<feature type="domain" description="DUF4476" evidence="3">
    <location>
        <begin position="204"/>
        <end position="295"/>
    </location>
</feature>
<protein>
    <recommendedName>
        <fullName evidence="3">DUF4476 domain-containing protein</fullName>
    </recommendedName>
</protein>
<evidence type="ECO:0000313" key="5">
    <source>
        <dbReference type="Proteomes" id="UP000592180"/>
    </source>
</evidence>
<name>A0A840KD37_9FLAO</name>
<comment type="caution">
    <text evidence="4">The sequence shown here is derived from an EMBL/GenBank/DDBJ whole genome shotgun (WGS) entry which is preliminary data.</text>
</comment>
<sequence length="298" mass="34491">MRKIFTTCVFLLSFSIYAQEAGKAGELLKNEAGKTEMQTRKADPSGKKNEGLNNSGYRNQTRGGTDISVNRNQNASGYRWNQNYGNSEVFLRIPEQGYFTVEVGDQMVSNASGKYRFFDLPSGRVPVSIYENGYLIYRTGLTVKNNSRMVLDFFSDYGLYLLDTYPVRNQAYGFNDWNDVWNNPYSNSGNTWNNQGNGMYYGNVMNDNSFFRFMDSLKRTTSFDKDKTAMIIQQSQATMFTAQQMKTLLESLDFDKNRLQLAKSIYKKCVDRENFFVIYESFDFESNKRELRDYISKS</sequence>
<evidence type="ECO:0000313" key="4">
    <source>
        <dbReference type="EMBL" id="MBB4805694.1"/>
    </source>
</evidence>
<evidence type="ECO:0000259" key="3">
    <source>
        <dbReference type="Pfam" id="PF14771"/>
    </source>
</evidence>